<dbReference type="Pfam" id="PF13538">
    <property type="entry name" value="UvrD_C_2"/>
    <property type="match status" value="1"/>
</dbReference>
<feature type="binding site" evidence="11">
    <location>
        <begin position="289"/>
        <end position="296"/>
    </location>
    <ligand>
        <name>ATP</name>
        <dbReference type="ChEBI" id="CHEBI:30616"/>
    </ligand>
</feature>
<comment type="function">
    <text evidence="11">A helicase/nuclease that prepares dsDNA breaks (DSB) for recombinational DNA repair. Binds to DSBs and unwinds DNA via a highly rapid and processive ATP-dependent bidirectional helicase activity. Unwinds dsDNA until it encounters a Chi (crossover hotspot instigator) sequence from the 3' direction. Cuts ssDNA a few nucleotides 3' to the Chi site. The properties and activities of the enzyme are changed at Chi. The Chi-altered holoenzyme produces a long 3'-ssDNA overhang and facilitates RecA-binding to the ssDNA for homologous DNA recombination and repair. Holoenzyme degrades any linearized DNA that is unable to undergo homologous recombination. In the holoenzyme this subunit has ssDNA-dependent ATPase and 5'-3' helicase activity. When added to pre-assembled RecBC greatly stimulates nuclease activity and augments holoenzyme processivity. Negatively regulates the RecA-loading ability of RecBCD.</text>
</comment>
<keyword evidence="9 11" id="KW-0234">DNA repair</keyword>
<organism evidence="14 15">
    <name type="scientific">Vibrio algivorus</name>
    <dbReference type="NCBI Taxonomy" id="1667024"/>
    <lineage>
        <taxon>Bacteria</taxon>
        <taxon>Pseudomonadati</taxon>
        <taxon>Pseudomonadota</taxon>
        <taxon>Gammaproteobacteria</taxon>
        <taxon>Vibrionales</taxon>
        <taxon>Vibrionaceae</taxon>
        <taxon>Vibrio</taxon>
    </lineage>
</organism>
<dbReference type="EMBL" id="BSPV01000006">
    <property type="protein sequence ID" value="GLT14852.1"/>
    <property type="molecule type" value="Genomic_DNA"/>
</dbReference>
<dbReference type="CDD" id="cd18809">
    <property type="entry name" value="SF1_C_RecD"/>
    <property type="match status" value="1"/>
</dbReference>
<evidence type="ECO:0000256" key="2">
    <source>
        <dbReference type="ARBA" id="ARBA00022741"/>
    </source>
</evidence>
<dbReference type="Pfam" id="PF21185">
    <property type="entry name" value="RecD_N"/>
    <property type="match status" value="1"/>
</dbReference>
<evidence type="ECO:0000256" key="8">
    <source>
        <dbReference type="ARBA" id="ARBA00023125"/>
    </source>
</evidence>
<evidence type="ECO:0000256" key="4">
    <source>
        <dbReference type="ARBA" id="ARBA00022801"/>
    </source>
</evidence>
<keyword evidence="15" id="KW-1185">Reference proteome</keyword>
<dbReference type="PANTHER" id="PTHR43788:SF6">
    <property type="entry name" value="DNA HELICASE B"/>
    <property type="match status" value="1"/>
</dbReference>
<feature type="domain" description="RecBCD enzyme subunit RecD N-terminal" evidence="13">
    <location>
        <begin position="26"/>
        <end position="160"/>
    </location>
</feature>
<sequence>MTQTMQSSTAVDNSALDLLLSLEKLNAIRAIDAQFARFIHQQCLLSHHDASLKLRQQADHIALLSGLVSYEFGRGHICLRLNELNIHEILSLPFWTRQYPELISRFADVLSQLQSINWLTLVEKYAAQSGAVIGLAQISQASLQPLPLPLPLVLEQDRLYLTRYWHYESRVADGFMARAKTLSIEPNAFAAMKQSLDELFSRDYHYLWDGLQSGEHVSLIERQRLVCEMLDVVQTDGLDWNRIDAVVTQAQQVEQLNELDTLVPLSVCLNWQKVAAAVALTRQFSVISGGPGTGKTTTVAKLLAALITQSQQRLVSQQSSSQASSTKQVPIIKLVAPTGKAAARLTESIGLAIEQLPVSDEIKAMMPAHSSTIHRLLGARPNTVEYKYNQSNRLHLDILVVDEASMVDLPMMFRLLQALPSHARLILLGDKDQLASVEAGAILGDICQFTSLGYQAEFSHILADLTGYQALVDADAPKSNEIADSLCMLQKSYRFHARSGIGQLAKAINAGSVKQVEKVWQQGFEDIHLHVIKAPLSSSHSLTDDSLESLDLAQAQSTLCQMMTDSYLPYCQQLNQSLNSDGCSAIQGDLFAPLDAPTKAMMEQKAQAVLKAFSQARLLCAVREGEFGVESMNQLVEGSLARNKLINPVENELWYVGRPVMISQNDSALGLHNGDIGICLLDESDEIPRLRVFFEMPDGRIKGVLPSRVPKHELAFAMTIHKSQGSEFAHTVMLLPNKMNQILTRELIYTGVTRAKSRLDLFANPAILAQGVSVKTLRSSGLSDKLIKYIPK</sequence>
<comment type="subunit">
    <text evidence="11">Heterotrimer of RecB, RecC and RecD. All subunits contribute to DNA-binding.</text>
</comment>
<dbReference type="InterPro" id="IPR006344">
    <property type="entry name" value="RecD"/>
</dbReference>
<dbReference type="PANTHER" id="PTHR43788">
    <property type="entry name" value="DNA2/NAM7 HELICASE FAMILY MEMBER"/>
    <property type="match status" value="1"/>
</dbReference>
<keyword evidence="4 11" id="KW-0378">Hydrolase</keyword>
<evidence type="ECO:0000259" key="12">
    <source>
        <dbReference type="Pfam" id="PF13538"/>
    </source>
</evidence>
<dbReference type="Gene3D" id="1.10.10.1020">
    <property type="entry name" value="RecBCD complex, subunit RecD, N-terminal domain"/>
    <property type="match status" value="1"/>
</dbReference>
<gene>
    <name evidence="11 14" type="primary">recD</name>
    <name evidence="14" type="ORF">GCM10007931_18270</name>
</gene>
<reference evidence="15" key="1">
    <citation type="journal article" date="2019" name="Int. J. Syst. Evol. Microbiol.">
        <title>The Global Catalogue of Microorganisms (GCM) 10K type strain sequencing project: providing services to taxonomists for standard genome sequencing and annotation.</title>
        <authorList>
            <consortium name="The Broad Institute Genomics Platform"/>
            <consortium name="The Broad Institute Genome Sequencing Center for Infectious Disease"/>
            <person name="Wu L."/>
            <person name="Ma J."/>
        </authorList>
    </citation>
    <scope>NUCLEOTIDE SEQUENCE [LARGE SCALE GENOMIC DNA]</scope>
    <source>
        <strain evidence="15">NBRC 111146</strain>
    </source>
</reference>
<dbReference type="InterPro" id="IPR027417">
    <property type="entry name" value="P-loop_NTPase"/>
</dbReference>
<comment type="similarity">
    <text evidence="11">Belongs to the RecD family.</text>
</comment>
<feature type="domain" description="UvrD-like helicase C-terminal" evidence="12">
    <location>
        <begin position="715"/>
        <end position="759"/>
    </location>
</feature>
<keyword evidence="10 11" id="KW-0413">Isomerase</keyword>
<keyword evidence="6 11" id="KW-0269">Exonuclease</keyword>
<dbReference type="InterPro" id="IPR041851">
    <property type="entry name" value="RecD_N_sf"/>
</dbReference>
<keyword evidence="7 11" id="KW-0067">ATP-binding</keyword>
<evidence type="ECO:0000256" key="3">
    <source>
        <dbReference type="ARBA" id="ARBA00022763"/>
    </source>
</evidence>
<name>A0ABQ6EPK4_9VIBR</name>
<evidence type="ECO:0000256" key="1">
    <source>
        <dbReference type="ARBA" id="ARBA00022722"/>
    </source>
</evidence>
<keyword evidence="2 11" id="KW-0547">Nucleotide-binding</keyword>
<proteinExistence type="inferred from homology"/>
<evidence type="ECO:0000259" key="13">
    <source>
        <dbReference type="Pfam" id="PF21185"/>
    </source>
</evidence>
<evidence type="ECO:0000313" key="14">
    <source>
        <dbReference type="EMBL" id="GLT14852.1"/>
    </source>
</evidence>
<dbReference type="RefSeq" id="WP_284186080.1">
    <property type="nucleotide sequence ID" value="NZ_BSPV01000006.1"/>
</dbReference>
<evidence type="ECO:0000256" key="5">
    <source>
        <dbReference type="ARBA" id="ARBA00022806"/>
    </source>
</evidence>
<dbReference type="Pfam" id="PF13245">
    <property type="entry name" value="AAA_19"/>
    <property type="match status" value="1"/>
</dbReference>
<dbReference type="Proteomes" id="UP001157156">
    <property type="component" value="Unassembled WGS sequence"/>
</dbReference>
<accession>A0ABQ6EPK4</accession>
<dbReference type="HAMAP" id="MF_01487">
    <property type="entry name" value="RecD"/>
    <property type="match status" value="1"/>
</dbReference>
<comment type="miscellaneous">
    <text evidence="11">In the RecBCD complex, RecB has a slow 3'-5' helicase, an exonuclease activity and loads RecA onto ssDNA, RecD has a fast 5'-3' helicase activity, while RecC stimulates the ATPase and processivity of the RecB helicase and contributes to recognition of the Chi site.</text>
</comment>
<evidence type="ECO:0000256" key="11">
    <source>
        <dbReference type="HAMAP-Rule" id="MF_01487"/>
    </source>
</evidence>
<keyword evidence="8 11" id="KW-0238">DNA-binding</keyword>
<dbReference type="SUPFAM" id="SSF52540">
    <property type="entry name" value="P-loop containing nucleoside triphosphate hydrolases"/>
    <property type="match status" value="2"/>
</dbReference>
<dbReference type="InterPro" id="IPR050534">
    <property type="entry name" value="Coronavir_polyprotein_1ab"/>
</dbReference>
<evidence type="ECO:0000256" key="10">
    <source>
        <dbReference type="ARBA" id="ARBA00023235"/>
    </source>
</evidence>
<evidence type="ECO:0000256" key="7">
    <source>
        <dbReference type="ARBA" id="ARBA00022840"/>
    </source>
</evidence>
<comment type="caution">
    <text evidence="14">The sequence shown here is derived from an EMBL/GenBank/DDBJ whole genome shotgun (WGS) entry which is preliminary data.</text>
</comment>
<dbReference type="CDD" id="cd17933">
    <property type="entry name" value="DEXSc_RecD-like"/>
    <property type="match status" value="1"/>
</dbReference>
<dbReference type="EC" id="5.6.2.3" evidence="11"/>
<dbReference type="InterPro" id="IPR027785">
    <property type="entry name" value="UvrD-like_helicase_C"/>
</dbReference>
<protein>
    <recommendedName>
        <fullName evidence="11">RecBCD enzyme subunit RecD</fullName>
        <ecNumber evidence="11">5.6.2.3</ecNumber>
    </recommendedName>
    <alternativeName>
        <fullName evidence="11">DNA 5'-3' helicase subunit RecD</fullName>
    </alternativeName>
    <alternativeName>
        <fullName evidence="11">Exonuclease V subunit RecD</fullName>
        <shortName evidence="11">ExoV subunit RecD</shortName>
    </alternativeName>
    <alternativeName>
        <fullName evidence="11">Helicase/nuclease RecBCD subunit RecD</fullName>
    </alternativeName>
</protein>
<keyword evidence="3 11" id="KW-0227">DNA damage</keyword>
<dbReference type="InterPro" id="IPR049550">
    <property type="entry name" value="RecD_N"/>
</dbReference>
<evidence type="ECO:0000256" key="6">
    <source>
        <dbReference type="ARBA" id="ARBA00022839"/>
    </source>
</evidence>
<keyword evidence="1 11" id="KW-0540">Nuclease</keyword>
<evidence type="ECO:0000313" key="15">
    <source>
        <dbReference type="Proteomes" id="UP001157156"/>
    </source>
</evidence>
<comment type="catalytic activity">
    <reaction evidence="11">
        <text>ATP + H2O = ADP + phosphate + H(+)</text>
        <dbReference type="Rhea" id="RHEA:13065"/>
        <dbReference type="ChEBI" id="CHEBI:15377"/>
        <dbReference type="ChEBI" id="CHEBI:15378"/>
        <dbReference type="ChEBI" id="CHEBI:30616"/>
        <dbReference type="ChEBI" id="CHEBI:43474"/>
        <dbReference type="ChEBI" id="CHEBI:456216"/>
        <dbReference type="EC" id="5.6.2.3"/>
    </reaction>
</comment>
<keyword evidence="5 11" id="KW-0347">Helicase</keyword>
<evidence type="ECO:0000256" key="9">
    <source>
        <dbReference type="ARBA" id="ARBA00023204"/>
    </source>
</evidence>
<dbReference type="Gene3D" id="3.40.50.300">
    <property type="entry name" value="P-loop containing nucleotide triphosphate hydrolases"/>
    <property type="match status" value="3"/>
</dbReference>
<dbReference type="NCBIfam" id="TIGR01447">
    <property type="entry name" value="recD"/>
    <property type="match status" value="1"/>
</dbReference>